<protein>
    <submittedName>
        <fullName evidence="2">Uncharacterized protein</fullName>
    </submittedName>
</protein>
<dbReference type="PATRIC" id="fig|1423743.5.peg.1840"/>
<proteinExistence type="predicted"/>
<gene>
    <name evidence="3" type="ORF">FD41_GL001782</name>
    <name evidence="2" type="ORF">JCM14108_2014</name>
</gene>
<evidence type="ECO:0000313" key="5">
    <source>
        <dbReference type="Proteomes" id="UP000051966"/>
    </source>
</evidence>
<feature type="region of interest" description="Disordered" evidence="1">
    <location>
        <begin position="1"/>
        <end position="26"/>
    </location>
</feature>
<dbReference type="STRING" id="1423743.FD41_GL001782"/>
<feature type="compositionally biased region" description="Polar residues" evidence="1">
    <location>
        <begin position="17"/>
        <end position="26"/>
    </location>
</feature>
<evidence type="ECO:0000313" key="4">
    <source>
        <dbReference type="Proteomes" id="UP000019488"/>
    </source>
</evidence>
<organism evidence="2 4">
    <name type="scientific">Lentilactobacillus farraginis DSM 18382 = JCM 14108</name>
    <dbReference type="NCBI Taxonomy" id="1423743"/>
    <lineage>
        <taxon>Bacteria</taxon>
        <taxon>Bacillati</taxon>
        <taxon>Bacillota</taxon>
        <taxon>Bacilli</taxon>
        <taxon>Lactobacillales</taxon>
        <taxon>Lactobacillaceae</taxon>
        <taxon>Lentilactobacillus</taxon>
    </lineage>
</organism>
<dbReference type="EMBL" id="AZFY01000154">
    <property type="protein sequence ID" value="KRM01113.1"/>
    <property type="molecule type" value="Genomic_DNA"/>
</dbReference>
<dbReference type="Proteomes" id="UP000051966">
    <property type="component" value="Unassembled WGS sequence"/>
</dbReference>
<keyword evidence="5" id="KW-1185">Reference proteome</keyword>
<sequence length="58" mass="6342">MITHTGLGQNYACPSPANLQGQNPEFSKIGNQQLGLHLKIKEKQLTPPSIIGTIVLRF</sequence>
<evidence type="ECO:0000313" key="2">
    <source>
        <dbReference type="EMBL" id="GAF37015.1"/>
    </source>
</evidence>
<evidence type="ECO:0000256" key="1">
    <source>
        <dbReference type="SAM" id="MobiDB-lite"/>
    </source>
</evidence>
<reference evidence="2" key="1">
    <citation type="journal article" date="2014" name="Genome Announc.">
        <title>Draft Genome Sequences of Two Lactobacillus Strains, L. farraginis JCM 14108T and L. composti JCM 14202T, Isolated from Compost of Distilled Shochu Residue.</title>
        <authorList>
            <person name="Yuki M."/>
            <person name="Oshima K."/>
            <person name="Suda W."/>
            <person name="Kitahara M."/>
            <person name="Kitamura K."/>
            <person name="Iida T."/>
            <person name="Hattori M."/>
            <person name="Ohkuma M."/>
        </authorList>
    </citation>
    <scope>NUCLEOTIDE SEQUENCE [LARGE SCALE GENOMIC DNA]</scope>
    <source>
        <strain evidence="2">JCM 14108</strain>
    </source>
</reference>
<evidence type="ECO:0000313" key="3">
    <source>
        <dbReference type="EMBL" id="KRM01113.1"/>
    </source>
</evidence>
<comment type="caution">
    <text evidence="2">The sequence shown here is derived from an EMBL/GenBank/DDBJ whole genome shotgun (WGS) entry which is preliminary data.</text>
</comment>
<accession>X0QEH9</accession>
<name>X0QEH9_9LACO</name>
<dbReference type="EMBL" id="BAKI01000022">
    <property type="protein sequence ID" value="GAF37015.1"/>
    <property type="molecule type" value="Genomic_DNA"/>
</dbReference>
<dbReference type="AlphaFoldDB" id="X0QEH9"/>
<dbReference type="Proteomes" id="UP000019488">
    <property type="component" value="Unassembled WGS sequence"/>
</dbReference>
<reference evidence="3 5" key="2">
    <citation type="journal article" date="2015" name="Genome Announc.">
        <title>Expanding the biotechnology potential of lactobacilli through comparative genomics of 213 strains and associated genera.</title>
        <authorList>
            <person name="Sun Z."/>
            <person name="Harris H.M."/>
            <person name="McCann A."/>
            <person name="Guo C."/>
            <person name="Argimon S."/>
            <person name="Zhang W."/>
            <person name="Yang X."/>
            <person name="Jeffery I.B."/>
            <person name="Cooney J.C."/>
            <person name="Kagawa T.F."/>
            <person name="Liu W."/>
            <person name="Song Y."/>
            <person name="Salvetti E."/>
            <person name="Wrobel A."/>
            <person name="Rasinkangas P."/>
            <person name="Parkhill J."/>
            <person name="Rea M.C."/>
            <person name="O'Sullivan O."/>
            <person name="Ritari J."/>
            <person name="Douillard F.P."/>
            <person name="Paul Ross R."/>
            <person name="Yang R."/>
            <person name="Briner A.E."/>
            <person name="Felis G.E."/>
            <person name="de Vos W.M."/>
            <person name="Barrangou R."/>
            <person name="Klaenhammer T.R."/>
            <person name="Caufield P.W."/>
            <person name="Cui Y."/>
            <person name="Zhang H."/>
            <person name="O'Toole P.W."/>
        </authorList>
    </citation>
    <scope>NUCLEOTIDE SEQUENCE [LARGE SCALE GENOMIC DNA]</scope>
    <source>
        <strain evidence="3 5">DSM 18382</strain>
    </source>
</reference>